<evidence type="ECO:0000313" key="4">
    <source>
        <dbReference type="EMBL" id="RXQ98280.1"/>
    </source>
</evidence>
<dbReference type="InterPro" id="IPR003660">
    <property type="entry name" value="HAMP_dom"/>
</dbReference>
<keyword evidence="1" id="KW-0488">Methylation</keyword>
<accession>A0A4Q1JS63</accession>
<dbReference type="GO" id="GO:0005886">
    <property type="term" value="C:plasma membrane"/>
    <property type="evidence" value="ECO:0007669"/>
    <property type="project" value="TreeGrafter"/>
</dbReference>
<dbReference type="GO" id="GO:0004888">
    <property type="term" value="F:transmembrane signaling receptor activity"/>
    <property type="evidence" value="ECO:0007669"/>
    <property type="project" value="TreeGrafter"/>
</dbReference>
<sequence length="192" mass="20663">MLAELRTTHRAQITVGGRIMRLIISPIVNAQGERQGFVVEWADRTLEVSVEQEIGDLVRNAAAGDLSGRVSLEGKDGFFRGLAEQLNSLMSTAGEGLGHIQRMLRALAAGDLSSRIEADLHGVFGEMKQDANATSERLGEIVRQIKEASVSINASSGEIVSGNDDLSRRTEQQAANLEETAASMEELTSTVK</sequence>
<evidence type="ECO:0000313" key="5">
    <source>
        <dbReference type="Proteomes" id="UP000289784"/>
    </source>
</evidence>
<dbReference type="PANTHER" id="PTHR43531">
    <property type="entry name" value="PROTEIN ICFG"/>
    <property type="match status" value="1"/>
</dbReference>
<name>A0A4Q1JS63_9GAMM</name>
<dbReference type="AlphaFoldDB" id="A0A4Q1JS63"/>
<proteinExistence type="inferred from homology"/>
<dbReference type="Gene3D" id="3.30.450.20">
    <property type="entry name" value="PAS domain"/>
    <property type="match status" value="1"/>
</dbReference>
<reference evidence="4 5" key="1">
    <citation type="submission" date="2019-01" db="EMBL/GenBank/DDBJ databases">
        <title>Pseudoxanthomonas composti sp. nov., isolated from compost.</title>
        <authorList>
            <person name="Yang G."/>
        </authorList>
    </citation>
    <scope>NUCLEOTIDE SEQUENCE [LARGE SCALE GENOMIC DNA]</scope>
    <source>
        <strain evidence="4 5">GSS15</strain>
    </source>
</reference>
<dbReference type="PANTHER" id="PTHR43531:SF14">
    <property type="entry name" value="METHYL-ACCEPTING CHEMOTAXIS PROTEIN I-RELATED"/>
    <property type="match status" value="1"/>
</dbReference>
<organism evidence="4 5">
    <name type="scientific">Pseudoxanthomonas composti</name>
    <dbReference type="NCBI Taxonomy" id="2137479"/>
    <lineage>
        <taxon>Bacteria</taxon>
        <taxon>Pseudomonadati</taxon>
        <taxon>Pseudomonadota</taxon>
        <taxon>Gammaproteobacteria</taxon>
        <taxon>Lysobacterales</taxon>
        <taxon>Lysobacteraceae</taxon>
        <taxon>Pseudoxanthomonas</taxon>
    </lineage>
</organism>
<dbReference type="Pfam" id="PF18947">
    <property type="entry name" value="HAMP_2"/>
    <property type="match status" value="1"/>
</dbReference>
<keyword evidence="5" id="KW-1185">Reference proteome</keyword>
<comment type="similarity">
    <text evidence="2">Belongs to the methyl-accepting chemotaxis (MCP) protein family.</text>
</comment>
<dbReference type="GO" id="GO:0006935">
    <property type="term" value="P:chemotaxis"/>
    <property type="evidence" value="ECO:0007669"/>
    <property type="project" value="TreeGrafter"/>
</dbReference>
<evidence type="ECO:0000256" key="1">
    <source>
        <dbReference type="ARBA" id="ARBA00022481"/>
    </source>
</evidence>
<feature type="non-terminal residue" evidence="4">
    <location>
        <position position="192"/>
    </location>
</feature>
<dbReference type="GO" id="GO:0007165">
    <property type="term" value="P:signal transduction"/>
    <property type="evidence" value="ECO:0007669"/>
    <property type="project" value="InterPro"/>
</dbReference>
<evidence type="ECO:0000256" key="2">
    <source>
        <dbReference type="ARBA" id="ARBA00029447"/>
    </source>
</evidence>
<dbReference type="SUPFAM" id="SSF58104">
    <property type="entry name" value="Methyl-accepting chemotaxis protein (MCP) signaling domain"/>
    <property type="match status" value="1"/>
</dbReference>
<dbReference type="PROSITE" id="PS50885">
    <property type="entry name" value="HAMP"/>
    <property type="match status" value="1"/>
</dbReference>
<comment type="caution">
    <text evidence="4">The sequence shown here is derived from an EMBL/GenBank/DDBJ whole genome shotgun (WGS) entry which is preliminary data.</text>
</comment>
<dbReference type="Proteomes" id="UP000289784">
    <property type="component" value="Unassembled WGS sequence"/>
</dbReference>
<evidence type="ECO:0000259" key="3">
    <source>
        <dbReference type="PROSITE" id="PS50885"/>
    </source>
</evidence>
<feature type="domain" description="HAMP" evidence="3">
    <location>
        <begin position="97"/>
        <end position="143"/>
    </location>
</feature>
<gene>
    <name evidence="4" type="ORF">EPA99_18625</name>
</gene>
<dbReference type="EMBL" id="SAWZ01000025">
    <property type="protein sequence ID" value="RXQ98280.1"/>
    <property type="molecule type" value="Genomic_DNA"/>
</dbReference>
<dbReference type="InterPro" id="IPR051310">
    <property type="entry name" value="MCP_chemotaxis"/>
</dbReference>
<protein>
    <submittedName>
        <fullName evidence="4">Methyl-accepting chemotaxis protein</fullName>
    </submittedName>
</protein>
<dbReference type="Gene3D" id="1.10.287.950">
    <property type="entry name" value="Methyl-accepting chemotaxis protein"/>
    <property type="match status" value="1"/>
</dbReference>